<protein>
    <submittedName>
        <fullName evidence="1">Uncharacterized protein</fullName>
    </submittedName>
</protein>
<evidence type="ECO:0000313" key="2">
    <source>
        <dbReference type="Proteomes" id="UP000077266"/>
    </source>
</evidence>
<organism evidence="1 2">
    <name type="scientific">Exidia glandulosa HHB12029</name>
    <dbReference type="NCBI Taxonomy" id="1314781"/>
    <lineage>
        <taxon>Eukaryota</taxon>
        <taxon>Fungi</taxon>
        <taxon>Dikarya</taxon>
        <taxon>Basidiomycota</taxon>
        <taxon>Agaricomycotina</taxon>
        <taxon>Agaricomycetes</taxon>
        <taxon>Auriculariales</taxon>
        <taxon>Exidiaceae</taxon>
        <taxon>Exidia</taxon>
    </lineage>
</organism>
<dbReference type="EMBL" id="KV425885">
    <property type="protein sequence ID" value="KZW03047.1"/>
    <property type="molecule type" value="Genomic_DNA"/>
</dbReference>
<keyword evidence="2" id="KW-1185">Reference proteome</keyword>
<gene>
    <name evidence="1" type="ORF">EXIGLDRAFT_759360</name>
</gene>
<proteinExistence type="predicted"/>
<sequence>MSFYESINSANEFALADLQTLAAYRAWAFPPQVQCESHQPHFSLHEPETWVTIDGLALFKAYCASLDGTVPLSPPSRIASPAALGAYKQYLLPPHLAALPFFDAVHYETWLSPGAFNAFASTTANTPIATSLSVNGIERKIKGSQRAATGVPLISRFVIDLAEDDSDDEWFDDAVVSVAKNMCEEGIASKKRGHSMC</sequence>
<reference evidence="1 2" key="1">
    <citation type="journal article" date="2016" name="Mol. Biol. Evol.">
        <title>Comparative Genomics of Early-Diverging Mushroom-Forming Fungi Provides Insights into the Origins of Lignocellulose Decay Capabilities.</title>
        <authorList>
            <person name="Nagy L.G."/>
            <person name="Riley R."/>
            <person name="Tritt A."/>
            <person name="Adam C."/>
            <person name="Daum C."/>
            <person name="Floudas D."/>
            <person name="Sun H."/>
            <person name="Yadav J.S."/>
            <person name="Pangilinan J."/>
            <person name="Larsson K.H."/>
            <person name="Matsuura K."/>
            <person name="Barry K."/>
            <person name="Labutti K."/>
            <person name="Kuo R."/>
            <person name="Ohm R.A."/>
            <person name="Bhattacharya S.S."/>
            <person name="Shirouzu T."/>
            <person name="Yoshinaga Y."/>
            <person name="Martin F.M."/>
            <person name="Grigoriev I.V."/>
            <person name="Hibbett D.S."/>
        </authorList>
    </citation>
    <scope>NUCLEOTIDE SEQUENCE [LARGE SCALE GENOMIC DNA]</scope>
    <source>
        <strain evidence="1 2">HHB12029</strain>
    </source>
</reference>
<dbReference type="InParanoid" id="A0A165Q418"/>
<accession>A0A165Q418</accession>
<dbReference type="AlphaFoldDB" id="A0A165Q418"/>
<name>A0A165Q418_EXIGL</name>
<evidence type="ECO:0000313" key="1">
    <source>
        <dbReference type="EMBL" id="KZW03047.1"/>
    </source>
</evidence>
<dbReference type="Proteomes" id="UP000077266">
    <property type="component" value="Unassembled WGS sequence"/>
</dbReference>